<keyword evidence="12" id="KW-1185">Reference proteome</keyword>
<evidence type="ECO:0000313" key="10">
    <source>
        <dbReference type="EMBL" id="TCS67730.1"/>
    </source>
</evidence>
<dbReference type="CDD" id="cd06261">
    <property type="entry name" value="TM_PBP2"/>
    <property type="match status" value="1"/>
</dbReference>
<feature type="transmembrane region" description="Helical" evidence="7">
    <location>
        <begin position="205"/>
        <end position="229"/>
    </location>
</feature>
<keyword evidence="6 7" id="KW-0472">Membrane</keyword>
<dbReference type="Proteomes" id="UP000702954">
    <property type="component" value="Unassembled WGS sequence"/>
</dbReference>
<dbReference type="PROSITE" id="PS50928">
    <property type="entry name" value="ABC_TM1"/>
    <property type="match status" value="1"/>
</dbReference>
<feature type="transmembrane region" description="Helical" evidence="7">
    <location>
        <begin position="269"/>
        <end position="290"/>
    </location>
</feature>
<evidence type="ECO:0000313" key="12">
    <source>
        <dbReference type="Proteomes" id="UP000702954"/>
    </source>
</evidence>
<dbReference type="SUPFAM" id="SSF161098">
    <property type="entry name" value="MetI-like"/>
    <property type="match status" value="1"/>
</dbReference>
<keyword evidence="3" id="KW-1003">Cell membrane</keyword>
<comment type="caution">
    <text evidence="10">The sequence shown here is derived from an EMBL/GenBank/DDBJ whole genome shotgun (WGS) entry which is preliminary data.</text>
</comment>
<evidence type="ECO:0000313" key="11">
    <source>
        <dbReference type="Proteomes" id="UP000294613"/>
    </source>
</evidence>
<dbReference type="PANTHER" id="PTHR30193">
    <property type="entry name" value="ABC TRANSPORTER PERMEASE PROTEIN"/>
    <property type="match status" value="1"/>
</dbReference>
<keyword evidence="5 7" id="KW-1133">Transmembrane helix</keyword>
<dbReference type="AlphaFoldDB" id="A0A4V2UPY5"/>
<comment type="subcellular location">
    <subcellularLocation>
        <location evidence="1 7">Cell membrane</location>
        <topology evidence="1 7">Multi-pass membrane protein</topology>
    </subcellularLocation>
</comment>
<dbReference type="EMBL" id="SLZV01000015">
    <property type="protein sequence ID" value="TCS67730.1"/>
    <property type="molecule type" value="Genomic_DNA"/>
</dbReference>
<evidence type="ECO:0000256" key="6">
    <source>
        <dbReference type="ARBA" id="ARBA00023136"/>
    </source>
</evidence>
<evidence type="ECO:0000256" key="7">
    <source>
        <dbReference type="RuleBase" id="RU363032"/>
    </source>
</evidence>
<evidence type="ECO:0000256" key="1">
    <source>
        <dbReference type="ARBA" id="ARBA00004651"/>
    </source>
</evidence>
<evidence type="ECO:0000256" key="2">
    <source>
        <dbReference type="ARBA" id="ARBA00022448"/>
    </source>
</evidence>
<dbReference type="InterPro" id="IPR051393">
    <property type="entry name" value="ABC_transporter_permease"/>
</dbReference>
<dbReference type="GO" id="GO:0055085">
    <property type="term" value="P:transmembrane transport"/>
    <property type="evidence" value="ECO:0007669"/>
    <property type="project" value="InterPro"/>
</dbReference>
<feature type="domain" description="ABC transmembrane type-1" evidence="8">
    <location>
        <begin position="73"/>
        <end position="287"/>
    </location>
</feature>
<dbReference type="PANTHER" id="PTHR30193:SF37">
    <property type="entry name" value="INNER MEMBRANE ABC TRANSPORTER PERMEASE PROTEIN YCJO"/>
    <property type="match status" value="1"/>
</dbReference>
<dbReference type="Pfam" id="PF00528">
    <property type="entry name" value="BPD_transp_1"/>
    <property type="match status" value="1"/>
</dbReference>
<sequence>MKRKWKIRNPQFRAFLYLLPALSVIAVFQFYPVLKSFFMGFYTKFDYLTDTVEAVGLDNFLYVLKDPEFALAMKNTAVFAVISVPLGIITALVFALILNSNIRFQKFFRSAYFLPFVTSMTAVAVVWRWMLNKDYGMVNALLSVLGMPKVAWLTDAQMTIPILIVLSVWKGLGYKIIILLAALQGVDERYVKAGRMDGAGSFRRICYIILPILRPTILFLSVTSLIGAFKIFDEVYIMYGQKPGPLQSGLTIVYYIFDKFYRHWEFTTASAAAFLLFLVILFFTLLQFLFSSERRKS</sequence>
<evidence type="ECO:0000259" key="8">
    <source>
        <dbReference type="PROSITE" id="PS50928"/>
    </source>
</evidence>
<dbReference type="Proteomes" id="UP000294613">
    <property type="component" value="Unassembled WGS sequence"/>
</dbReference>
<gene>
    <name evidence="10" type="ORF">EDD74_11553</name>
    <name evidence="9" type="ORF">FAEUMB_13510</name>
</gene>
<feature type="transmembrane region" description="Helical" evidence="7">
    <location>
        <begin position="110"/>
        <end position="130"/>
    </location>
</feature>
<reference evidence="10 11" key="2">
    <citation type="submission" date="2019-03" db="EMBL/GenBank/DDBJ databases">
        <title>Genomic Encyclopedia of Type Strains, Phase IV (KMG-IV): sequencing the most valuable type-strain genomes for metagenomic binning, comparative biology and taxonomic classification.</title>
        <authorList>
            <person name="Goeker M."/>
        </authorList>
    </citation>
    <scope>NUCLEOTIDE SEQUENCE [LARGE SCALE GENOMIC DNA]</scope>
    <source>
        <strain evidence="10 11">DSM 103426</strain>
    </source>
</reference>
<evidence type="ECO:0000256" key="5">
    <source>
        <dbReference type="ARBA" id="ARBA00022989"/>
    </source>
</evidence>
<dbReference type="GO" id="GO:0005886">
    <property type="term" value="C:plasma membrane"/>
    <property type="evidence" value="ECO:0007669"/>
    <property type="project" value="UniProtKB-SubCell"/>
</dbReference>
<reference evidence="9 12" key="1">
    <citation type="journal article" date="2018" name="Int. J. Syst. Evol. Microbiol.">
        <title>Draft Genome Sequence of Faecalimonas umbilicata JCM 30896T, an Acetate-Producing Bacterium Isolated from Human Feces.</title>
        <authorList>
            <person name="Sakamoto M."/>
            <person name="Ikeyama N."/>
            <person name="Yuki M."/>
            <person name="Ohkuma M."/>
        </authorList>
    </citation>
    <scope>NUCLEOTIDE SEQUENCE [LARGE SCALE GENOMIC DNA]</scope>
    <source>
        <strain evidence="9 12">EGH7</strain>
    </source>
</reference>
<feature type="transmembrane region" description="Helical" evidence="7">
    <location>
        <begin position="12"/>
        <end position="31"/>
    </location>
</feature>
<proteinExistence type="inferred from homology"/>
<dbReference type="Gene3D" id="1.10.3720.10">
    <property type="entry name" value="MetI-like"/>
    <property type="match status" value="1"/>
</dbReference>
<evidence type="ECO:0000313" key="9">
    <source>
        <dbReference type="EMBL" id="GBU04810.1"/>
    </source>
</evidence>
<feature type="transmembrane region" description="Helical" evidence="7">
    <location>
        <begin position="77"/>
        <end position="98"/>
    </location>
</feature>
<name>A0A4V2UPY5_9FIRM</name>
<comment type="similarity">
    <text evidence="7">Belongs to the binding-protein-dependent transport system permease family.</text>
</comment>
<keyword evidence="4 7" id="KW-0812">Transmembrane</keyword>
<evidence type="ECO:0000256" key="4">
    <source>
        <dbReference type="ARBA" id="ARBA00022692"/>
    </source>
</evidence>
<accession>A0A4V2UPY5</accession>
<dbReference type="EMBL" id="BHEO01000005">
    <property type="protein sequence ID" value="GBU04810.1"/>
    <property type="molecule type" value="Genomic_DNA"/>
</dbReference>
<protein>
    <submittedName>
        <fullName evidence="9">ABC transporter permease</fullName>
    </submittedName>
    <submittedName>
        <fullName evidence="10">Carbohydrate ABC transporter membrane protein 1 (CUT1 family)</fullName>
    </submittedName>
</protein>
<evidence type="ECO:0000256" key="3">
    <source>
        <dbReference type="ARBA" id="ARBA00022475"/>
    </source>
</evidence>
<keyword evidence="2 7" id="KW-0813">Transport</keyword>
<dbReference type="InterPro" id="IPR035906">
    <property type="entry name" value="MetI-like_sf"/>
</dbReference>
<dbReference type="RefSeq" id="WP_116441557.1">
    <property type="nucleotide sequence ID" value="NZ_BHEO01000005.1"/>
</dbReference>
<dbReference type="InterPro" id="IPR000515">
    <property type="entry name" value="MetI-like"/>
</dbReference>
<organism evidence="10 11">
    <name type="scientific">Faecalimonas umbilicata</name>
    <dbReference type="NCBI Taxonomy" id="1912855"/>
    <lineage>
        <taxon>Bacteria</taxon>
        <taxon>Bacillati</taxon>
        <taxon>Bacillota</taxon>
        <taxon>Clostridia</taxon>
        <taxon>Lachnospirales</taxon>
        <taxon>Lachnospiraceae</taxon>
        <taxon>Faecalimonas</taxon>
    </lineage>
</organism>